<evidence type="ECO:0000256" key="6">
    <source>
        <dbReference type="SAM" id="Phobius"/>
    </source>
</evidence>
<proteinExistence type="inferred from homology"/>
<protein>
    <recommendedName>
        <fullName evidence="7">EamA domain-containing protein</fullName>
    </recommendedName>
</protein>
<evidence type="ECO:0000313" key="8">
    <source>
        <dbReference type="EMBL" id="WVZ06971.1"/>
    </source>
</evidence>
<dbReference type="EMBL" id="CP144695">
    <property type="protein sequence ID" value="WVZ06971.1"/>
    <property type="molecule type" value="Genomic_DNA"/>
</dbReference>
<feature type="transmembrane region" description="Helical" evidence="6">
    <location>
        <begin position="305"/>
        <end position="326"/>
    </location>
</feature>
<dbReference type="InterPro" id="IPR000620">
    <property type="entry name" value="EamA_dom"/>
</dbReference>
<feature type="transmembrane region" description="Helical" evidence="6">
    <location>
        <begin position="146"/>
        <end position="166"/>
    </location>
</feature>
<evidence type="ECO:0000256" key="2">
    <source>
        <dbReference type="ARBA" id="ARBA00007635"/>
    </source>
</evidence>
<evidence type="ECO:0000256" key="3">
    <source>
        <dbReference type="ARBA" id="ARBA00022692"/>
    </source>
</evidence>
<keyword evidence="9" id="KW-1185">Reference proteome</keyword>
<gene>
    <name evidence="8" type="ORF">V8G54_020317</name>
</gene>
<feature type="transmembrane region" description="Helical" evidence="6">
    <location>
        <begin position="198"/>
        <end position="218"/>
    </location>
</feature>
<accession>A0AAQ3NCB6</accession>
<dbReference type="Proteomes" id="UP001374535">
    <property type="component" value="Chromosome 6"/>
</dbReference>
<name>A0AAQ3NCB6_VIGMU</name>
<sequence>MEGEGYCGSFFQRCKPYIAMISLQFGFAGMTIITKVSLNRGMSHYVLVAYRHAFATAVIAPFALVLERYLWQNKIQKYSLRCFESFSDQPSHLLFFVIGRKNLYYAGLKFTSPTYSCAISNMLPAMTFVMAAIFRMEKLEIRKLRCQAKVIGTIVTVAGAMLMTLYKGQVISFLGSQYMHHPRNYVPENTTDSGEKDWFKGSILLIIATLAWASFFILQASNQVFLTQTAVTLRKYPAQLSLTALVCALGTLQSIAVTFVMEHKTSVWTIGWDMNLLAAAYAGIISSGITYYVQGIVMQKKGPVFVTAFSPLIMIIVAIMGAFILAEKIYLGGGGVHVFGANPITDVESSTCDFRVTGAILIVMGLYAVLWGKYKENKEKEAEITIEVMKCCSENGRLETVVEDAEVNNDIEMQKGEEALRDLRVAIVVPKV</sequence>
<dbReference type="InterPro" id="IPR030184">
    <property type="entry name" value="WAT1-related"/>
</dbReference>
<evidence type="ECO:0000256" key="4">
    <source>
        <dbReference type="ARBA" id="ARBA00022989"/>
    </source>
</evidence>
<evidence type="ECO:0000259" key="7">
    <source>
        <dbReference type="Pfam" id="PF00892"/>
    </source>
</evidence>
<evidence type="ECO:0000256" key="1">
    <source>
        <dbReference type="ARBA" id="ARBA00004141"/>
    </source>
</evidence>
<feature type="transmembrane region" description="Helical" evidence="6">
    <location>
        <begin position="17"/>
        <end position="38"/>
    </location>
</feature>
<evidence type="ECO:0000313" key="9">
    <source>
        <dbReference type="Proteomes" id="UP001374535"/>
    </source>
</evidence>
<comment type="similarity">
    <text evidence="2">Belongs to the drug/metabolite transporter (DMT) superfamily. Plant drug/metabolite exporter (P-DME) (TC 2.A.7.4) family.</text>
</comment>
<dbReference type="PANTHER" id="PTHR31218">
    <property type="entry name" value="WAT1-RELATED PROTEIN"/>
    <property type="match status" value="1"/>
</dbReference>
<keyword evidence="5 6" id="KW-0472">Membrane</keyword>
<keyword evidence="3 6" id="KW-0812">Transmembrane</keyword>
<feature type="transmembrane region" description="Helical" evidence="6">
    <location>
        <begin position="239"/>
        <end position="260"/>
    </location>
</feature>
<organism evidence="8 9">
    <name type="scientific">Vigna mungo</name>
    <name type="common">Black gram</name>
    <name type="synonym">Phaseolus mungo</name>
    <dbReference type="NCBI Taxonomy" id="3915"/>
    <lineage>
        <taxon>Eukaryota</taxon>
        <taxon>Viridiplantae</taxon>
        <taxon>Streptophyta</taxon>
        <taxon>Embryophyta</taxon>
        <taxon>Tracheophyta</taxon>
        <taxon>Spermatophyta</taxon>
        <taxon>Magnoliopsida</taxon>
        <taxon>eudicotyledons</taxon>
        <taxon>Gunneridae</taxon>
        <taxon>Pentapetalae</taxon>
        <taxon>rosids</taxon>
        <taxon>fabids</taxon>
        <taxon>Fabales</taxon>
        <taxon>Fabaceae</taxon>
        <taxon>Papilionoideae</taxon>
        <taxon>50 kb inversion clade</taxon>
        <taxon>NPAAA clade</taxon>
        <taxon>indigoferoid/millettioid clade</taxon>
        <taxon>Phaseoleae</taxon>
        <taxon>Vigna</taxon>
    </lineage>
</organism>
<dbReference type="GO" id="GO:0016020">
    <property type="term" value="C:membrane"/>
    <property type="evidence" value="ECO:0007669"/>
    <property type="project" value="UniProtKB-SubCell"/>
</dbReference>
<comment type="subcellular location">
    <subcellularLocation>
        <location evidence="1">Membrane</location>
        <topology evidence="1">Multi-pass membrane protein</topology>
    </subcellularLocation>
</comment>
<feature type="transmembrane region" description="Helical" evidence="6">
    <location>
        <begin position="272"/>
        <end position="293"/>
    </location>
</feature>
<dbReference type="GO" id="GO:0022857">
    <property type="term" value="F:transmembrane transporter activity"/>
    <property type="evidence" value="ECO:0007669"/>
    <property type="project" value="InterPro"/>
</dbReference>
<dbReference type="Pfam" id="PF00892">
    <property type="entry name" value="EamA"/>
    <property type="match status" value="1"/>
</dbReference>
<keyword evidence="4 6" id="KW-1133">Transmembrane helix</keyword>
<dbReference type="AlphaFoldDB" id="A0AAQ3NCB6"/>
<feature type="domain" description="EamA" evidence="7">
    <location>
        <begin position="17"/>
        <end position="164"/>
    </location>
</feature>
<evidence type="ECO:0000256" key="5">
    <source>
        <dbReference type="ARBA" id="ARBA00023136"/>
    </source>
</evidence>
<feature type="transmembrane region" description="Helical" evidence="6">
    <location>
        <begin position="354"/>
        <end position="372"/>
    </location>
</feature>
<reference evidence="8 9" key="1">
    <citation type="journal article" date="2023" name="Life. Sci Alliance">
        <title>Evolutionary insights into 3D genome organization and epigenetic landscape of Vigna mungo.</title>
        <authorList>
            <person name="Junaid A."/>
            <person name="Singh B."/>
            <person name="Bhatia S."/>
        </authorList>
    </citation>
    <scope>NUCLEOTIDE SEQUENCE [LARGE SCALE GENOMIC DNA]</scope>
    <source>
        <strain evidence="8">Urdbean</strain>
    </source>
</reference>
<feature type="transmembrane region" description="Helical" evidence="6">
    <location>
        <begin position="50"/>
        <end position="71"/>
    </location>
</feature>